<dbReference type="Pfam" id="PF13577">
    <property type="entry name" value="SnoaL_4"/>
    <property type="match status" value="1"/>
</dbReference>
<dbReference type="InterPro" id="IPR037401">
    <property type="entry name" value="SnoaL-like"/>
</dbReference>
<dbReference type="AlphaFoldDB" id="A0A2N5WZM1"/>
<dbReference type="RefSeq" id="WP_076000122.1">
    <property type="nucleotide sequence ID" value="NZ_PKUS01000025.1"/>
</dbReference>
<organism evidence="2 3">
    <name type="scientific">Pseudohalioglobus lutimaris</name>
    <dbReference type="NCBI Taxonomy" id="1737061"/>
    <lineage>
        <taxon>Bacteria</taxon>
        <taxon>Pseudomonadati</taxon>
        <taxon>Pseudomonadota</taxon>
        <taxon>Gammaproteobacteria</taxon>
        <taxon>Cellvibrionales</taxon>
        <taxon>Halieaceae</taxon>
        <taxon>Pseudohalioglobus</taxon>
    </lineage>
</organism>
<sequence length="144" mass="16074">MSPERQIENLLYRYAELIDAGDLTAVSTLLGRARFIGPDGEVQGEGADDILRIYSSYTRLYADGTPLSHHVTSNVRVEVDGDTAMSHAYFTVLQATEVLPLQAIMTGRYIDTFAHDAQGWYFTSRQIIPRLYGELSQHLLAPPL</sequence>
<dbReference type="Gene3D" id="3.10.450.50">
    <property type="match status" value="1"/>
</dbReference>
<evidence type="ECO:0000259" key="1">
    <source>
        <dbReference type="Pfam" id="PF13577"/>
    </source>
</evidence>
<dbReference type="InterPro" id="IPR032710">
    <property type="entry name" value="NTF2-like_dom_sf"/>
</dbReference>
<accession>A0A2N5WZM1</accession>
<name>A0A2N5WZM1_9GAMM</name>
<dbReference type="SUPFAM" id="SSF54427">
    <property type="entry name" value="NTF2-like"/>
    <property type="match status" value="1"/>
</dbReference>
<feature type="domain" description="SnoaL-like" evidence="1">
    <location>
        <begin position="4"/>
        <end position="125"/>
    </location>
</feature>
<dbReference type="Proteomes" id="UP000235005">
    <property type="component" value="Unassembled WGS sequence"/>
</dbReference>
<evidence type="ECO:0000313" key="3">
    <source>
        <dbReference type="Proteomes" id="UP000235005"/>
    </source>
</evidence>
<keyword evidence="3" id="KW-1185">Reference proteome</keyword>
<evidence type="ECO:0000313" key="2">
    <source>
        <dbReference type="EMBL" id="PLW67689.1"/>
    </source>
</evidence>
<reference evidence="2 3" key="1">
    <citation type="submission" date="2018-01" db="EMBL/GenBank/DDBJ databases">
        <title>The draft genome sequence of Halioglobus lutimaris HF004.</title>
        <authorList>
            <person name="Du Z.-J."/>
            <person name="Shi M.-J."/>
        </authorList>
    </citation>
    <scope>NUCLEOTIDE SEQUENCE [LARGE SCALE GENOMIC DNA]</scope>
    <source>
        <strain evidence="2 3">HF004</strain>
    </source>
</reference>
<proteinExistence type="predicted"/>
<dbReference type="EMBL" id="PKUS01000025">
    <property type="protein sequence ID" value="PLW67689.1"/>
    <property type="molecule type" value="Genomic_DNA"/>
</dbReference>
<dbReference type="OrthoDB" id="7605094at2"/>
<gene>
    <name evidence="2" type="ORF">C0039_15935</name>
</gene>
<protein>
    <submittedName>
        <fullName evidence="2">Nuclear transport factor 2 family protein</fullName>
    </submittedName>
</protein>
<comment type="caution">
    <text evidence="2">The sequence shown here is derived from an EMBL/GenBank/DDBJ whole genome shotgun (WGS) entry which is preliminary data.</text>
</comment>